<feature type="region of interest" description="Disordered" evidence="1">
    <location>
        <begin position="1"/>
        <end position="35"/>
    </location>
</feature>
<dbReference type="EMBL" id="FNHI01000002">
    <property type="protein sequence ID" value="SDL89602.1"/>
    <property type="molecule type" value="Genomic_DNA"/>
</dbReference>
<evidence type="ECO:0008006" key="4">
    <source>
        <dbReference type="Google" id="ProtNLM"/>
    </source>
</evidence>
<reference evidence="3" key="1">
    <citation type="submission" date="2016-10" db="EMBL/GenBank/DDBJ databases">
        <authorList>
            <person name="Varghese N."/>
            <person name="Submissions S."/>
        </authorList>
    </citation>
    <scope>NUCLEOTIDE SEQUENCE [LARGE SCALE GENOMIC DNA]</scope>
    <source>
        <strain evidence="3">CGMCC 4.7042</strain>
    </source>
</reference>
<dbReference type="STRING" id="1196353.SAMN05444921_10290"/>
<protein>
    <recommendedName>
        <fullName evidence="4">Sporulation and spore germination</fullName>
    </recommendedName>
</protein>
<evidence type="ECO:0000313" key="2">
    <source>
        <dbReference type="EMBL" id="SDL89602.1"/>
    </source>
</evidence>
<dbReference type="Proteomes" id="UP000199063">
    <property type="component" value="Unassembled WGS sequence"/>
</dbReference>
<evidence type="ECO:0000256" key="1">
    <source>
        <dbReference type="SAM" id="MobiDB-lite"/>
    </source>
</evidence>
<feature type="region of interest" description="Disordered" evidence="1">
    <location>
        <begin position="149"/>
        <end position="172"/>
    </location>
</feature>
<gene>
    <name evidence="2" type="ORF">SAMN05444921_10290</name>
</gene>
<sequence length="237" mass="23973">MSRVRGSRRSPVPDAPAGAGGNAAGTEHGTSRPGARRAVAALAGAIALAAAVSGCGIRTTTVPVDAGPAPSRVPCTLSGKETATQTQPQMPVRVYLVCASALEAVDRTVPISEGRTGNRVRIAQALLGELLEEPSETEREAGFATLVRGPLTVSPPRDGDPAGTLRLSRQPEDLPPAALAQVVCTLAESEVATGSGTVVLAGPGEYAPRGYRCTDSVKQRPDTALPTAGPTPSPAAS</sequence>
<name>A0A1G9NSP0_9ACTN</name>
<feature type="region of interest" description="Disordered" evidence="1">
    <location>
        <begin position="211"/>
        <end position="237"/>
    </location>
</feature>
<accession>A0A1G9NSP0</accession>
<organism evidence="2 3">
    <name type="scientific">Streptomyces wuyuanensis</name>
    <dbReference type="NCBI Taxonomy" id="1196353"/>
    <lineage>
        <taxon>Bacteria</taxon>
        <taxon>Bacillati</taxon>
        <taxon>Actinomycetota</taxon>
        <taxon>Actinomycetes</taxon>
        <taxon>Kitasatosporales</taxon>
        <taxon>Streptomycetaceae</taxon>
        <taxon>Streptomyces</taxon>
    </lineage>
</organism>
<proteinExistence type="predicted"/>
<dbReference type="OrthoDB" id="4331879at2"/>
<keyword evidence="3" id="KW-1185">Reference proteome</keyword>
<dbReference type="AlphaFoldDB" id="A0A1G9NSP0"/>
<evidence type="ECO:0000313" key="3">
    <source>
        <dbReference type="Proteomes" id="UP000199063"/>
    </source>
</evidence>